<dbReference type="SMART" id="SM00533">
    <property type="entry name" value="MUTSd"/>
    <property type="match status" value="1"/>
</dbReference>
<evidence type="ECO:0000256" key="3">
    <source>
        <dbReference type="ARBA" id="ARBA00022763"/>
    </source>
</evidence>
<reference evidence="12" key="1">
    <citation type="journal article" date="2021" name="G3 (Bethesda)">
        <title>Genomic diversity, chromosomal rearrangements, and interspecies hybridization in the ogataea polymorpha species complex.</title>
        <authorList>
            <person name="Hanson S.J."/>
            <person name="Cinneide E.O."/>
            <person name="Salzberg L.I."/>
            <person name="Wolfe K.H."/>
            <person name="McGowan J."/>
            <person name="Fitzpatrick D.A."/>
            <person name="Matlin K."/>
        </authorList>
    </citation>
    <scope>NUCLEOTIDE SEQUENCE</scope>
    <source>
        <strain evidence="12">83-405-1</strain>
    </source>
</reference>
<dbReference type="GO" id="GO:0043504">
    <property type="term" value="P:mitochondrial DNA repair"/>
    <property type="evidence" value="ECO:0007669"/>
    <property type="project" value="TreeGrafter"/>
</dbReference>
<dbReference type="InterPro" id="IPR045076">
    <property type="entry name" value="MutS"/>
</dbReference>
<feature type="coiled-coil region" evidence="9">
    <location>
        <begin position="542"/>
        <end position="569"/>
    </location>
</feature>
<dbReference type="GO" id="GO:0005524">
    <property type="term" value="F:ATP binding"/>
    <property type="evidence" value="ECO:0007669"/>
    <property type="project" value="UniProtKB-KW"/>
</dbReference>
<keyword evidence="4" id="KW-0067">ATP-binding</keyword>
<dbReference type="SUPFAM" id="SSF55271">
    <property type="entry name" value="DNA repair protein MutS, domain I"/>
    <property type="match status" value="1"/>
</dbReference>
<evidence type="ECO:0000256" key="7">
    <source>
        <dbReference type="ARBA" id="ARBA00025373"/>
    </source>
</evidence>
<proteinExistence type="inferred from homology"/>
<evidence type="ECO:0000256" key="8">
    <source>
        <dbReference type="ARBA" id="ARBA00025902"/>
    </source>
</evidence>
<name>A0AAN6HZP8_9ASCO</name>
<dbReference type="InterPro" id="IPR016151">
    <property type="entry name" value="DNA_mismatch_repair_MutS_N"/>
</dbReference>
<evidence type="ECO:0000313" key="12">
    <source>
        <dbReference type="EMBL" id="KAG7726553.1"/>
    </source>
</evidence>
<sequence>MIRVGPKLVLKRFHSLVKPRQVVRIPLNIRAPLQSIQACQNKEQASLEETPGEAKGRKKAKKKAKTKTVQDDEIDQFGDRGAKPDVELTYFYQTLKDIVDQYPEDQYVVLIQVGSFYELYFQQAEKHASMLGLTLSKRVLKNYEISFAGFPDYKLEKYLQIAFGQGLKAVVCDQQTTAQNVIVRPVTRLVTPGTIIDEALRDYHRTNYLLAIQFPADPFKKDALGQKIGLCWVDVGLSQFHVLETNMNELMANITRINPSEILIANDLDIDSLITGKWFPELGELKKYYISRYSLPSVSTSLLDFANRFSENKRLVQSRLEKLSQKEAGAAKILLHYLNECLPFYKLSFDLPKRSLPNTLMHIDPRAAQDLELTETIVGGFRTGALASIIDKTCTVQGSRLLNTWLLSPSTDVEEIKKRQKYIEVFLDNRMFVQELIQLLRKTTDLGRIVRRADNKRADMGEYLELGHTIMIIDEIYKMVKDCPDKKLVNLVLPLFEKFKEYPALMSLSQSIINTINPQTLRVKIDTNRNDSEVLRKYWFLKPTASSRLAELRDKYDQLELRFQALTQQLTAKFEKYGYQGGFNLIRDPRTGDFIIDVRSSRKSFKSLVDNMDLQLRERTKSSAKFWTIEWQTLGIEMLFVEQEILREEERIISLIQETLLSLSTELRQVAPIIEFLDVCSSFYLLAWEKSLVKPTVDRSTKFEIENGRHLVVEEGLRGRVTGVENFTANSCTLDSGRGWVITGPNMGGKSTFLRQNALIAILAQIGSYVPATKAHIGIIDKVFTRVGVSDNIFRHQSSFMVEMNETAIILRDSTERSLAIVDELGRGTSAVEGITIAYASLAHLVKNKNCKVLFATHFGPEIHKLMQDDKELERRTDFYQTTLTRIHDGDLPIDEKLIFDHKLIPGISSHSHAFEIAQLAGFPSDALELARNTYVKATSGLYKT</sequence>
<dbReference type="Gene3D" id="3.30.420.110">
    <property type="entry name" value="MutS, connector domain"/>
    <property type="match status" value="1"/>
</dbReference>
<dbReference type="NCBIfam" id="NF003810">
    <property type="entry name" value="PRK05399.1"/>
    <property type="match status" value="1"/>
</dbReference>
<keyword evidence="5" id="KW-0238">DNA-binding</keyword>
<feature type="region of interest" description="Disordered" evidence="10">
    <location>
        <begin position="42"/>
        <end position="67"/>
    </location>
</feature>
<dbReference type="GO" id="GO:0030983">
    <property type="term" value="F:mismatched DNA binding"/>
    <property type="evidence" value="ECO:0007669"/>
    <property type="project" value="InterPro"/>
</dbReference>
<comment type="subunit">
    <text evidence="8">Heterodimer consisting of MSH2-MSH3 (MutS beta). Forms a ternary complex with MutL alpha (MLH1-PMS1).</text>
</comment>
<dbReference type="InterPro" id="IPR036187">
    <property type="entry name" value="DNA_mismatch_repair_MutS_sf"/>
</dbReference>
<keyword evidence="3" id="KW-0227">DNA damage</keyword>
<dbReference type="InterPro" id="IPR027417">
    <property type="entry name" value="P-loop_NTPase"/>
</dbReference>
<dbReference type="SMART" id="SM00534">
    <property type="entry name" value="MUTSac"/>
    <property type="match status" value="1"/>
</dbReference>
<evidence type="ECO:0000256" key="5">
    <source>
        <dbReference type="ARBA" id="ARBA00023125"/>
    </source>
</evidence>
<keyword evidence="2" id="KW-0547">Nucleotide-binding</keyword>
<dbReference type="PANTHER" id="PTHR11361">
    <property type="entry name" value="DNA MISMATCH REPAIR PROTEIN MUTS FAMILY MEMBER"/>
    <property type="match status" value="1"/>
</dbReference>
<comment type="function">
    <text evidence="7">Component of the post-replicative DNA mismatch repair system (MMR). Heterodimerizes with MSH2 to form MutS beta, which binds to DNA mismatches thereby initiating DNA repair. MSH3 provides substrate-binding and substrate specificity to the complex. When bound, the MutS beta heterodimer bends the DNA helix and shields approximately 20 base pairs. Acts mainly to repair insertion-deletion loops (IDLs) from 2 to 13 nucleotides in size, but can also repair base-base and single insertion-deletion mismatches that occur during replication. After mismatch binding, forms a ternary complex with the MutL alpha heterodimer, which is thought to be responsible for directing the downstream MMR events, including strand discrimination, excision, and resynthesis. ATP binding and hydrolysis play a pivotal role in mismatch repair functions.</text>
</comment>
<protein>
    <recommendedName>
        <fullName evidence="11">DNA mismatch repair proteins mutS family domain-containing protein</fullName>
    </recommendedName>
</protein>
<dbReference type="Pfam" id="PF05188">
    <property type="entry name" value="MutS_II"/>
    <property type="match status" value="1"/>
</dbReference>
<keyword evidence="9" id="KW-0175">Coiled coil</keyword>
<dbReference type="Gene3D" id="3.40.1170.10">
    <property type="entry name" value="DNA repair protein MutS, domain I"/>
    <property type="match status" value="1"/>
</dbReference>
<evidence type="ECO:0000259" key="11">
    <source>
        <dbReference type="PROSITE" id="PS00486"/>
    </source>
</evidence>
<dbReference type="Gene3D" id="1.10.1420.10">
    <property type="match status" value="2"/>
</dbReference>
<dbReference type="GO" id="GO:0005739">
    <property type="term" value="C:mitochondrion"/>
    <property type="evidence" value="ECO:0007669"/>
    <property type="project" value="TreeGrafter"/>
</dbReference>
<organism evidence="12 13">
    <name type="scientific">Ogataea haglerorum</name>
    <dbReference type="NCBI Taxonomy" id="1937702"/>
    <lineage>
        <taxon>Eukaryota</taxon>
        <taxon>Fungi</taxon>
        <taxon>Dikarya</taxon>
        <taxon>Ascomycota</taxon>
        <taxon>Saccharomycotina</taxon>
        <taxon>Pichiomycetes</taxon>
        <taxon>Pichiales</taxon>
        <taxon>Pichiaceae</taxon>
        <taxon>Ogataea</taxon>
    </lineage>
</organism>
<dbReference type="Proteomes" id="UP000738402">
    <property type="component" value="Unassembled WGS sequence"/>
</dbReference>
<dbReference type="EMBL" id="JAHLUH010000009">
    <property type="protein sequence ID" value="KAG7726553.1"/>
    <property type="molecule type" value="Genomic_DNA"/>
</dbReference>
<comment type="similarity">
    <text evidence="1">Belongs to the DNA mismatch repair MutS family.</text>
</comment>
<dbReference type="Gene3D" id="3.40.50.300">
    <property type="entry name" value="P-loop containing nucleotide triphosphate hydrolases"/>
    <property type="match status" value="1"/>
</dbReference>
<dbReference type="InterPro" id="IPR007695">
    <property type="entry name" value="DNA_mismatch_repair_MutS-lik_N"/>
</dbReference>
<evidence type="ECO:0000256" key="1">
    <source>
        <dbReference type="ARBA" id="ARBA00006271"/>
    </source>
</evidence>
<dbReference type="Pfam" id="PF01624">
    <property type="entry name" value="MutS_I"/>
    <property type="match status" value="1"/>
</dbReference>
<dbReference type="InterPro" id="IPR017261">
    <property type="entry name" value="DNA_mismatch_repair_MutS/MSH"/>
</dbReference>
<feature type="compositionally biased region" description="Basic residues" evidence="10">
    <location>
        <begin position="56"/>
        <end position="66"/>
    </location>
</feature>
<evidence type="ECO:0000256" key="6">
    <source>
        <dbReference type="ARBA" id="ARBA00023204"/>
    </source>
</evidence>
<dbReference type="InterPro" id="IPR036678">
    <property type="entry name" value="MutS_con_dom_sf"/>
</dbReference>
<keyword evidence="6" id="KW-0234">DNA repair</keyword>
<dbReference type="PROSITE" id="PS00486">
    <property type="entry name" value="DNA_MISMATCH_REPAIR_2"/>
    <property type="match status" value="1"/>
</dbReference>
<dbReference type="InterPro" id="IPR007696">
    <property type="entry name" value="DNA_mismatch_repair_MutS_core"/>
</dbReference>
<dbReference type="InterPro" id="IPR000432">
    <property type="entry name" value="DNA_mismatch_repair_MutS_C"/>
</dbReference>
<dbReference type="PIRSF" id="PIRSF037677">
    <property type="entry name" value="DNA_mis_repair_Msh6"/>
    <property type="match status" value="1"/>
</dbReference>
<dbReference type="Pfam" id="PF00488">
    <property type="entry name" value="MutS_V"/>
    <property type="match status" value="1"/>
</dbReference>
<dbReference type="Pfam" id="PF05192">
    <property type="entry name" value="MutS_III"/>
    <property type="match status" value="1"/>
</dbReference>
<dbReference type="SUPFAM" id="SSF53150">
    <property type="entry name" value="DNA repair protein MutS, domain II"/>
    <property type="match status" value="1"/>
</dbReference>
<dbReference type="GO" id="GO:0005634">
    <property type="term" value="C:nucleus"/>
    <property type="evidence" value="ECO:0007669"/>
    <property type="project" value="TreeGrafter"/>
</dbReference>
<dbReference type="GO" id="GO:0006298">
    <property type="term" value="P:mismatch repair"/>
    <property type="evidence" value="ECO:0007669"/>
    <property type="project" value="InterPro"/>
</dbReference>
<feature type="domain" description="DNA mismatch repair proteins mutS family" evidence="11">
    <location>
        <begin position="818"/>
        <end position="834"/>
    </location>
</feature>
<gene>
    <name evidence="12" type="ORF">KL933_003484</name>
</gene>
<dbReference type="InterPro" id="IPR007860">
    <property type="entry name" value="DNA_mmatch_repair_MutS_con_dom"/>
</dbReference>
<evidence type="ECO:0000256" key="10">
    <source>
        <dbReference type="SAM" id="MobiDB-lite"/>
    </source>
</evidence>
<evidence type="ECO:0000256" key="2">
    <source>
        <dbReference type="ARBA" id="ARBA00022741"/>
    </source>
</evidence>
<comment type="caution">
    <text evidence="12">The sequence shown here is derived from an EMBL/GenBank/DDBJ whole genome shotgun (WGS) entry which is preliminary data.</text>
</comment>
<dbReference type="SUPFAM" id="SSF52540">
    <property type="entry name" value="P-loop containing nucleoside triphosphate hydrolases"/>
    <property type="match status" value="1"/>
</dbReference>
<dbReference type="SUPFAM" id="SSF48334">
    <property type="entry name" value="DNA repair protein MutS, domain III"/>
    <property type="match status" value="1"/>
</dbReference>
<dbReference type="PANTHER" id="PTHR11361:SF34">
    <property type="entry name" value="DNA MISMATCH REPAIR PROTEIN MSH1, MITOCHONDRIAL"/>
    <property type="match status" value="1"/>
</dbReference>
<dbReference type="AlphaFoldDB" id="A0AAN6HZP8"/>
<evidence type="ECO:0000256" key="9">
    <source>
        <dbReference type="SAM" id="Coils"/>
    </source>
</evidence>
<evidence type="ECO:0000256" key="4">
    <source>
        <dbReference type="ARBA" id="ARBA00022840"/>
    </source>
</evidence>
<dbReference type="GO" id="GO:0140664">
    <property type="term" value="F:ATP-dependent DNA damage sensor activity"/>
    <property type="evidence" value="ECO:0007669"/>
    <property type="project" value="InterPro"/>
</dbReference>
<accession>A0AAN6HZP8</accession>
<evidence type="ECO:0000313" key="13">
    <source>
        <dbReference type="Proteomes" id="UP000738402"/>
    </source>
</evidence>